<dbReference type="EMBL" id="CABFPH010000043">
    <property type="protein sequence ID" value="VUD72528.1"/>
    <property type="molecule type" value="Genomic_DNA"/>
</dbReference>
<feature type="chain" id="PRO_5021411981" evidence="1">
    <location>
        <begin position="31"/>
        <end position="108"/>
    </location>
</feature>
<protein>
    <submittedName>
        <fullName evidence="2">Uncharacterized protein</fullName>
    </submittedName>
</protein>
<dbReference type="InterPro" id="IPR058110">
    <property type="entry name" value="GCG_CRPN_dom"/>
</dbReference>
<dbReference type="AlphaFoldDB" id="A0A509EEI9"/>
<evidence type="ECO:0000313" key="2">
    <source>
        <dbReference type="EMBL" id="VUD72528.1"/>
    </source>
</evidence>
<evidence type="ECO:0000313" key="3">
    <source>
        <dbReference type="Proteomes" id="UP000410984"/>
    </source>
</evidence>
<reference evidence="2 3" key="1">
    <citation type="submission" date="2019-06" db="EMBL/GenBank/DDBJ databases">
        <authorList>
            <person name="Rodrigo-Torres L."/>
            <person name="Arahal R. D."/>
            <person name="Lucena T."/>
        </authorList>
    </citation>
    <scope>NUCLEOTIDE SEQUENCE [LARGE SCALE GENOMIC DNA]</scope>
    <source>
        <strain evidence="2 3">SB0023/3</strain>
    </source>
</reference>
<evidence type="ECO:0000256" key="1">
    <source>
        <dbReference type="SAM" id="SignalP"/>
    </source>
</evidence>
<name>A0A509EEI9_9HYPH</name>
<proteinExistence type="predicted"/>
<accession>A0A509EEI9</accession>
<dbReference type="RefSeq" id="WP_142583822.1">
    <property type="nucleotide sequence ID" value="NZ_CABFPH010000043.1"/>
</dbReference>
<gene>
    <name evidence="2" type="ORF">MET9862_03128</name>
</gene>
<dbReference type="NCBIfam" id="NF047412">
    <property type="entry name" value="sig_GCG_CRPN_rpt"/>
    <property type="match status" value="1"/>
</dbReference>
<dbReference type="Proteomes" id="UP000410984">
    <property type="component" value="Unassembled WGS sequence"/>
</dbReference>
<keyword evidence="3" id="KW-1185">Reference proteome</keyword>
<keyword evidence="1" id="KW-0732">Signal</keyword>
<organism evidence="2 3">
    <name type="scientific">Methylobacterium symbioticum</name>
    <dbReference type="NCBI Taxonomy" id="2584084"/>
    <lineage>
        <taxon>Bacteria</taxon>
        <taxon>Pseudomonadati</taxon>
        <taxon>Pseudomonadota</taxon>
        <taxon>Alphaproteobacteria</taxon>
        <taxon>Hyphomicrobiales</taxon>
        <taxon>Methylobacteriaceae</taxon>
        <taxon>Methylobacterium</taxon>
    </lineage>
</organism>
<feature type="signal peptide" evidence="1">
    <location>
        <begin position="1"/>
        <end position="30"/>
    </location>
</feature>
<sequence length="108" mass="11543">MTHVTALPARAFGLAALVAGGLGFAGSAGAAPLAVAPLAGDAMVQTVAGGCGPGFHPNPWGVCRPNWGPRPYYGPRPYWGGPRPYWRRPVVYGPRPYYRPYGFYGPRW</sequence>